<proteinExistence type="predicted"/>
<evidence type="ECO:0000313" key="3">
    <source>
        <dbReference type="Proteomes" id="UP000246722"/>
    </source>
</evidence>
<name>A0A317ZRT4_9MICO</name>
<feature type="transmembrane region" description="Helical" evidence="1">
    <location>
        <begin position="43"/>
        <end position="69"/>
    </location>
</feature>
<feature type="transmembrane region" description="Helical" evidence="1">
    <location>
        <begin position="20"/>
        <end position="37"/>
    </location>
</feature>
<evidence type="ECO:0000313" key="2">
    <source>
        <dbReference type="EMBL" id="PXA67475.1"/>
    </source>
</evidence>
<evidence type="ECO:0000256" key="1">
    <source>
        <dbReference type="SAM" id="Phobius"/>
    </source>
</evidence>
<evidence type="ECO:0008006" key="4">
    <source>
        <dbReference type="Google" id="ProtNLM"/>
    </source>
</evidence>
<dbReference type="AlphaFoldDB" id="A0A317ZRT4"/>
<keyword evidence="1" id="KW-0472">Membrane</keyword>
<keyword evidence="1" id="KW-1133">Transmembrane helix</keyword>
<protein>
    <recommendedName>
        <fullName evidence="4">DUF4131 domain-containing protein</fullName>
    </recommendedName>
</protein>
<organism evidence="2 3">
    <name type="scientific">Cryobacterium arcticum</name>
    <dbReference type="NCBI Taxonomy" id="670052"/>
    <lineage>
        <taxon>Bacteria</taxon>
        <taxon>Bacillati</taxon>
        <taxon>Actinomycetota</taxon>
        <taxon>Actinomycetes</taxon>
        <taxon>Micrococcales</taxon>
        <taxon>Microbacteriaceae</taxon>
        <taxon>Cryobacterium</taxon>
    </lineage>
</organism>
<feature type="transmembrane region" description="Helical" evidence="1">
    <location>
        <begin position="90"/>
        <end position="113"/>
    </location>
</feature>
<keyword evidence="1" id="KW-0812">Transmembrane</keyword>
<dbReference type="EMBL" id="QHLY01000012">
    <property type="protein sequence ID" value="PXA67475.1"/>
    <property type="molecule type" value="Genomic_DNA"/>
</dbReference>
<comment type="caution">
    <text evidence="2">The sequence shown here is derived from an EMBL/GenBank/DDBJ whole genome shotgun (WGS) entry which is preliminary data.</text>
</comment>
<gene>
    <name evidence="2" type="ORF">CTB96_12175</name>
</gene>
<dbReference type="Proteomes" id="UP000246722">
    <property type="component" value="Unassembled WGS sequence"/>
</dbReference>
<accession>A0A317ZRT4</accession>
<reference evidence="2 3" key="1">
    <citation type="submission" date="2018-05" db="EMBL/GenBank/DDBJ databases">
        <title>Genetic diversity of glacier-inhabiting Cryobacterium bacteria in China and description of Cryobacterium mengkeensis sp. nov. and Arthrobacter glacialis sp. nov.</title>
        <authorList>
            <person name="Liu Q."/>
            <person name="Xin Y.-H."/>
        </authorList>
    </citation>
    <scope>NUCLEOTIDE SEQUENCE [LARGE SCALE GENOMIC DNA]</scope>
    <source>
        <strain evidence="2 3">SK-1</strain>
    </source>
</reference>
<keyword evidence="3" id="KW-1185">Reference proteome</keyword>
<sequence length="312" mass="30716">MSGIQLGGSRLGGSAIDLRLVWPAAACWAAAGVLVAMPEYAAVAAAGLAAVAVTVLAAAAVASAGPAAGSGRRRAPSGLPRLRRANRFPPAGLASTIAVCCAAAALAGLAVAVQAPDRLPDAIRALAADQGRVQAQLTVSSAPVPSSTTALGGGAQLRFRATLTGFDARDGDAPAGTESGPTAITGLSVPVVVFVDATGTEDDAAGTEPAELAEPADLDIGDEIRLTGTLAATDPGDAASALLFGRGSPEPVRTAPWWLDWANRLRHDFAAASGQLPGNGAGLLPGLAIGDTTAVGGDLDAAMKASSLTNTY</sequence>